<keyword evidence="1" id="KW-0418">Kinase</keyword>
<dbReference type="GO" id="GO:0016301">
    <property type="term" value="F:kinase activity"/>
    <property type="evidence" value="ECO:0007669"/>
    <property type="project" value="UniProtKB-KW"/>
</dbReference>
<protein>
    <submittedName>
        <fullName evidence="1">Phosphoribulokinase</fullName>
    </submittedName>
</protein>
<organism evidence="1 2">
    <name type="scientific">Candidatus Roizmanbacteria bacterium GW2011_GWA2_32_13</name>
    <dbReference type="NCBI Taxonomy" id="1618475"/>
    <lineage>
        <taxon>Bacteria</taxon>
        <taxon>Candidatus Roizmaniibacteriota</taxon>
    </lineage>
</organism>
<name>A0A0F9Z1B0_9BACT</name>
<reference evidence="1 2" key="1">
    <citation type="journal article" date="2015" name="Nature">
        <title>rRNA introns, odd ribosomes, and small enigmatic genomes across a large radiation of phyla.</title>
        <authorList>
            <person name="Brown C.T."/>
            <person name="Hug L.A."/>
            <person name="Thomas B.C."/>
            <person name="Sharon I."/>
            <person name="Castelle C.J."/>
            <person name="Singh A."/>
            <person name="Wilkins M.J."/>
            <person name="Williams K.H."/>
            <person name="Banfield J.F."/>
        </authorList>
    </citation>
    <scope>NUCLEOTIDE SEQUENCE [LARGE SCALE GENOMIC DNA]</scope>
</reference>
<keyword evidence="1" id="KW-0808">Transferase</keyword>
<proteinExistence type="predicted"/>
<gene>
    <name evidence="1" type="ORF">UR23_C0060G0001</name>
</gene>
<dbReference type="Proteomes" id="UP000034349">
    <property type="component" value="Unassembled WGS sequence"/>
</dbReference>
<evidence type="ECO:0000313" key="1">
    <source>
        <dbReference type="EMBL" id="KKP32431.1"/>
    </source>
</evidence>
<evidence type="ECO:0000313" key="2">
    <source>
        <dbReference type="Proteomes" id="UP000034349"/>
    </source>
</evidence>
<dbReference type="AlphaFoldDB" id="A0A0F9Z1B0"/>
<sequence length="181" mass="20964">GHRAEKLEKEMLAREAAYKRWIDFQKINSDIVIKIFNTKMQQFARYDFNNPLPQEFYKVELIMKPSPVQLPSLKFPFDLSDIMSIEKPPFLFAATSCRYWAQSVVDIHIDGAFSKDSISELETRITDCTAIKISRQTIPKKKENGIVSSTELTQLLVAWRFLEAVNYQLIQKEKSKGKKAV</sequence>
<comment type="caution">
    <text evidence="1">The sequence shown here is derived from an EMBL/GenBank/DDBJ whole genome shotgun (WGS) entry which is preliminary data.</text>
</comment>
<dbReference type="EMBL" id="LBOK01000060">
    <property type="protein sequence ID" value="KKP32431.1"/>
    <property type="molecule type" value="Genomic_DNA"/>
</dbReference>
<feature type="non-terminal residue" evidence="1">
    <location>
        <position position="1"/>
    </location>
</feature>
<accession>A0A0F9Z1B0</accession>